<dbReference type="Gene3D" id="1.10.357.10">
    <property type="entry name" value="Tetracycline Repressor, domain 2"/>
    <property type="match status" value="1"/>
</dbReference>
<dbReference type="AlphaFoldDB" id="A0A1Z2XPR6"/>
<reference evidence="4" key="1">
    <citation type="journal article" date="2017" name="Genome Announc.">
        <title>High-Quality Whole-Genome Sequences of the Oligo-Mouse-Microbiota Bacterial Community.</title>
        <authorList>
            <person name="Garzetti D."/>
            <person name="Brugiroux S."/>
            <person name="Bunk B."/>
            <person name="Pukall R."/>
            <person name="McCoy K.D."/>
            <person name="Macpherson A.J."/>
            <person name="Stecher B."/>
        </authorList>
    </citation>
    <scope>NUCLEOTIDE SEQUENCE</scope>
    <source>
        <strain evidence="4">KB18</strain>
    </source>
</reference>
<accession>A0A1Z2XPR6</accession>
<sequence>MARKTQISKEVILEAALKMLIRDGYAAINIKTLSKEIGCSTQPLVWHFENMDGLRKALASYALKYANEKMRSRTQNGVEAFAGIGMAYINLAFDEPNLFKYLYMSGECGLQTGRFDVLVNADENAAIVEQVADYLKISKENVCYFFQNTMIYTHGLASFIASGIITSSKEEVAAMVKQTASAFLSQAKR</sequence>
<dbReference type="InterPro" id="IPR036271">
    <property type="entry name" value="Tet_transcr_reg_TetR-rel_C_sf"/>
</dbReference>
<dbReference type="Proteomes" id="UP000596035">
    <property type="component" value="Chromosome"/>
</dbReference>
<dbReference type="PROSITE" id="PS50977">
    <property type="entry name" value="HTH_TETR_2"/>
    <property type="match status" value="1"/>
</dbReference>
<gene>
    <name evidence="4" type="ORF">ADH66_06985</name>
    <name evidence="5" type="ORF">I5Q82_17075</name>
</gene>
<dbReference type="EMBL" id="CP065321">
    <property type="protein sequence ID" value="QQR29721.1"/>
    <property type="molecule type" value="Genomic_DNA"/>
</dbReference>
<evidence type="ECO:0000313" key="5">
    <source>
        <dbReference type="EMBL" id="QQR29721.1"/>
    </source>
</evidence>
<dbReference type="Gene3D" id="1.10.10.60">
    <property type="entry name" value="Homeodomain-like"/>
    <property type="match status" value="1"/>
</dbReference>
<dbReference type="Pfam" id="PF00440">
    <property type="entry name" value="TetR_N"/>
    <property type="match status" value="1"/>
</dbReference>
<keyword evidence="6" id="KW-1185">Reference proteome</keyword>
<dbReference type="Proteomes" id="UP000196710">
    <property type="component" value="Chromosome"/>
</dbReference>
<reference evidence="5 7" key="3">
    <citation type="submission" date="2020-11" db="EMBL/GenBank/DDBJ databases">
        <title>Closed and high quality bacterial genomes of the OMM12 community.</title>
        <authorList>
            <person name="Marbouty M."/>
            <person name="Lamy-Besnier Q."/>
            <person name="Debarbieux L."/>
            <person name="Koszul R."/>
        </authorList>
    </citation>
    <scope>NUCLEOTIDE SEQUENCE [LARGE SCALE GENOMIC DNA]</scope>
    <source>
        <strain evidence="5 7">KB18</strain>
    </source>
</reference>
<dbReference type="InterPro" id="IPR009057">
    <property type="entry name" value="Homeodomain-like_sf"/>
</dbReference>
<feature type="domain" description="HTH tetR-type" evidence="3">
    <location>
        <begin position="6"/>
        <end position="66"/>
    </location>
</feature>
<dbReference type="SUPFAM" id="SSF48498">
    <property type="entry name" value="Tetracyclin repressor-like, C-terminal domain"/>
    <property type="match status" value="1"/>
</dbReference>
<keyword evidence="1 2" id="KW-0238">DNA-binding</keyword>
<evidence type="ECO:0000256" key="1">
    <source>
        <dbReference type="ARBA" id="ARBA00023125"/>
    </source>
</evidence>
<dbReference type="SUPFAM" id="SSF46689">
    <property type="entry name" value="Homeodomain-like"/>
    <property type="match status" value="1"/>
</dbReference>
<dbReference type="EMBL" id="CP021422">
    <property type="protein sequence ID" value="ASB40430.1"/>
    <property type="molecule type" value="Genomic_DNA"/>
</dbReference>
<dbReference type="InterPro" id="IPR001647">
    <property type="entry name" value="HTH_TetR"/>
</dbReference>
<evidence type="ECO:0000313" key="6">
    <source>
        <dbReference type="Proteomes" id="UP000196710"/>
    </source>
</evidence>
<reference evidence="6" key="2">
    <citation type="submission" date="2017-05" db="EMBL/GenBank/DDBJ databases">
        <title>Improved OligoMM genomes.</title>
        <authorList>
            <person name="Garzetti D."/>
        </authorList>
    </citation>
    <scope>NUCLEOTIDE SEQUENCE [LARGE SCALE GENOMIC DNA]</scope>
    <source>
        <strain evidence="6">KB18</strain>
    </source>
</reference>
<evidence type="ECO:0000259" key="3">
    <source>
        <dbReference type="PROSITE" id="PS50977"/>
    </source>
</evidence>
<dbReference type="KEGG" id="amur:ADH66_06985"/>
<name>A0A1Z2XPR6_9FIRM</name>
<evidence type="ECO:0000313" key="7">
    <source>
        <dbReference type="Proteomes" id="UP000596035"/>
    </source>
</evidence>
<evidence type="ECO:0000256" key="2">
    <source>
        <dbReference type="PROSITE-ProRule" id="PRU00335"/>
    </source>
</evidence>
<protein>
    <submittedName>
        <fullName evidence="4">TetR family transcriptional regulator</fullName>
    </submittedName>
    <submittedName>
        <fullName evidence="5">TetR/AcrR family transcriptional regulator</fullName>
    </submittedName>
</protein>
<dbReference type="GO" id="GO:0003677">
    <property type="term" value="F:DNA binding"/>
    <property type="evidence" value="ECO:0007669"/>
    <property type="project" value="UniProtKB-UniRule"/>
</dbReference>
<proteinExistence type="predicted"/>
<dbReference type="RefSeq" id="WP_066534041.1">
    <property type="nucleotide sequence ID" value="NZ_CP021422.1"/>
</dbReference>
<evidence type="ECO:0000313" key="4">
    <source>
        <dbReference type="EMBL" id="ASB40430.1"/>
    </source>
</evidence>
<organism evidence="5 7">
    <name type="scientific">Acutalibacter muris</name>
    <dbReference type="NCBI Taxonomy" id="1796620"/>
    <lineage>
        <taxon>Bacteria</taxon>
        <taxon>Bacillati</taxon>
        <taxon>Bacillota</taxon>
        <taxon>Clostridia</taxon>
        <taxon>Eubacteriales</taxon>
        <taxon>Acutalibacteraceae</taxon>
        <taxon>Acutalibacter</taxon>
    </lineage>
</organism>
<feature type="DNA-binding region" description="H-T-H motif" evidence="2">
    <location>
        <begin position="29"/>
        <end position="48"/>
    </location>
</feature>